<keyword evidence="3" id="KW-0378">Hydrolase</keyword>
<evidence type="ECO:0000313" key="6">
    <source>
        <dbReference type="EMBL" id="GII77314.1"/>
    </source>
</evidence>
<evidence type="ECO:0000256" key="4">
    <source>
        <dbReference type="ARBA" id="ARBA00023180"/>
    </source>
</evidence>
<dbReference type="EMBL" id="BOOU01000034">
    <property type="protein sequence ID" value="GII77314.1"/>
    <property type="molecule type" value="Genomic_DNA"/>
</dbReference>
<dbReference type="Proteomes" id="UP000655287">
    <property type="component" value="Unassembled WGS sequence"/>
</dbReference>
<dbReference type="Pfam" id="PF01839">
    <property type="entry name" value="FG-GAP"/>
    <property type="match status" value="2"/>
</dbReference>
<dbReference type="Gene3D" id="2.130.10.130">
    <property type="entry name" value="Integrin alpha, N-terminal"/>
    <property type="match status" value="2"/>
</dbReference>
<evidence type="ECO:0000256" key="2">
    <source>
        <dbReference type="ARBA" id="ARBA00022737"/>
    </source>
</evidence>
<evidence type="ECO:0000313" key="7">
    <source>
        <dbReference type="Proteomes" id="UP000655287"/>
    </source>
</evidence>
<keyword evidence="4" id="KW-0325">Glycoprotein</keyword>
<keyword evidence="1 5" id="KW-0732">Signal</keyword>
<keyword evidence="7" id="KW-1185">Reference proteome</keyword>
<keyword evidence="2" id="KW-0677">Repeat</keyword>
<accession>A0A919R0B4</accession>
<evidence type="ECO:0000256" key="1">
    <source>
        <dbReference type="ARBA" id="ARBA00022729"/>
    </source>
</evidence>
<dbReference type="InterPro" id="IPR013519">
    <property type="entry name" value="Int_alpha_beta-p"/>
</dbReference>
<feature type="chain" id="PRO_5036771998" description="VCBS repeat-containing protein" evidence="5">
    <location>
        <begin position="27"/>
        <end position="289"/>
    </location>
</feature>
<dbReference type="PROSITE" id="PS51470">
    <property type="entry name" value="FG_GAP"/>
    <property type="match status" value="1"/>
</dbReference>
<dbReference type="PANTHER" id="PTHR23221">
    <property type="entry name" value="GLYCOSYLPHOSPHATIDYLINOSITOL PHOSPHOLIPASE D"/>
    <property type="match status" value="1"/>
</dbReference>
<evidence type="ECO:0008006" key="8">
    <source>
        <dbReference type="Google" id="ProtNLM"/>
    </source>
</evidence>
<dbReference type="SMART" id="SM00191">
    <property type="entry name" value="Int_alpha"/>
    <property type="match status" value="2"/>
</dbReference>
<reference evidence="6" key="1">
    <citation type="submission" date="2021-01" db="EMBL/GenBank/DDBJ databases">
        <title>Whole genome shotgun sequence of Sphaerisporangium rufum NBRC 109079.</title>
        <authorList>
            <person name="Komaki H."/>
            <person name="Tamura T."/>
        </authorList>
    </citation>
    <scope>NUCLEOTIDE SEQUENCE</scope>
    <source>
        <strain evidence="6">NBRC 109079</strain>
    </source>
</reference>
<gene>
    <name evidence="6" type="ORF">Sru01_22960</name>
</gene>
<dbReference type="PANTHER" id="PTHR23221:SF7">
    <property type="entry name" value="PHOSPHATIDYLINOSITOL-GLYCAN-SPECIFIC PHOSPHOLIPASE D"/>
    <property type="match status" value="1"/>
</dbReference>
<protein>
    <recommendedName>
        <fullName evidence="8">VCBS repeat-containing protein</fullName>
    </recommendedName>
</protein>
<dbReference type="SUPFAM" id="SSF69318">
    <property type="entry name" value="Integrin alpha N-terminal domain"/>
    <property type="match status" value="2"/>
</dbReference>
<organism evidence="6 7">
    <name type="scientific">Sphaerisporangium rufum</name>
    <dbReference type="NCBI Taxonomy" id="1381558"/>
    <lineage>
        <taxon>Bacteria</taxon>
        <taxon>Bacillati</taxon>
        <taxon>Actinomycetota</taxon>
        <taxon>Actinomycetes</taxon>
        <taxon>Streptosporangiales</taxon>
        <taxon>Streptosporangiaceae</taxon>
        <taxon>Sphaerisporangium</taxon>
    </lineage>
</organism>
<dbReference type="AlphaFoldDB" id="A0A919R0B4"/>
<dbReference type="RefSeq" id="WP_203984139.1">
    <property type="nucleotide sequence ID" value="NZ_BOOU01000034.1"/>
</dbReference>
<evidence type="ECO:0000256" key="5">
    <source>
        <dbReference type="SAM" id="SignalP"/>
    </source>
</evidence>
<dbReference type="InterPro" id="IPR013517">
    <property type="entry name" value="FG-GAP"/>
</dbReference>
<feature type="signal peptide" evidence="5">
    <location>
        <begin position="1"/>
        <end position="26"/>
    </location>
</feature>
<sequence length="289" mass="28383">MTIMRASCLLTAALALLPPAFPPAAAAGSTASAVRDAGAARHARTVRADATARAATTDAAARTAGSARTAGTVPATGTVQTTAAACRVPGLAVTAPYATVAGRYRAGAVSLFRDARPAGTLAQGRAGIAGEPGRGAAFGSAVVTGDFDGDGRDDLAVGVPGEGLDRFQDGPMYGDGAVHVLYGGPRGPRASGGEFWTLDARGVRGRARSTDRLGSALAAGNLNGDGDAELAAGAPGAGRVLVLAGTRTGGLTARHHALLAGRAGRPGDLFGSSVAVTPDGLAVRRPGAR</sequence>
<proteinExistence type="predicted"/>
<name>A0A919R0B4_9ACTN</name>
<dbReference type="GO" id="GO:0016787">
    <property type="term" value="F:hydrolase activity"/>
    <property type="evidence" value="ECO:0007669"/>
    <property type="project" value="UniProtKB-KW"/>
</dbReference>
<dbReference type="InterPro" id="IPR028994">
    <property type="entry name" value="Integrin_alpha_N"/>
</dbReference>
<evidence type="ECO:0000256" key="3">
    <source>
        <dbReference type="ARBA" id="ARBA00022801"/>
    </source>
</evidence>
<comment type="caution">
    <text evidence="6">The sequence shown here is derived from an EMBL/GenBank/DDBJ whole genome shotgun (WGS) entry which is preliminary data.</text>
</comment>